<reference evidence="1 2" key="1">
    <citation type="submission" date="2019-01" db="EMBL/GenBank/DDBJ databases">
        <authorList>
            <person name="Ferrante I. M."/>
        </authorList>
    </citation>
    <scope>NUCLEOTIDE SEQUENCE [LARGE SCALE GENOMIC DNA]</scope>
    <source>
        <strain evidence="1 2">B856</strain>
    </source>
</reference>
<sequence length="237" mass="26667">MSHVDRLLISHANGTVDARKARRKISRDPIQSYSFRERVVSVFSKVSLPLFDSKGNAVLYFVVQRTPGWIDQHNSNLAVIVVVDTLFFQIRGYSRNVNVKVRQVFELVYEDSGYPKLVPSQLCRLSTQVHVMLWVRNRCGRNLVYNGTQRPQYSLFFDGLVVWQDYQACVSSSCAQRGQGYTGRSGGALDDETAGARPFEGLENHGFQSVLCSRSRYVCCVVGMFCRCAGSVAMRGT</sequence>
<dbReference type="EMBL" id="CAACVS010000336">
    <property type="protein sequence ID" value="VEU41262.1"/>
    <property type="molecule type" value="Genomic_DNA"/>
</dbReference>
<name>A0A448ZGV0_9STRA</name>
<protein>
    <submittedName>
        <fullName evidence="1">Uncharacterized protein</fullName>
    </submittedName>
</protein>
<organism evidence="1 2">
    <name type="scientific">Pseudo-nitzschia multistriata</name>
    <dbReference type="NCBI Taxonomy" id="183589"/>
    <lineage>
        <taxon>Eukaryota</taxon>
        <taxon>Sar</taxon>
        <taxon>Stramenopiles</taxon>
        <taxon>Ochrophyta</taxon>
        <taxon>Bacillariophyta</taxon>
        <taxon>Bacillariophyceae</taxon>
        <taxon>Bacillariophycidae</taxon>
        <taxon>Bacillariales</taxon>
        <taxon>Bacillariaceae</taxon>
        <taxon>Pseudo-nitzschia</taxon>
    </lineage>
</organism>
<gene>
    <name evidence="1" type="ORF">PSNMU_V1.4_AUG-EV-PASAV3_0080540</name>
</gene>
<evidence type="ECO:0000313" key="1">
    <source>
        <dbReference type="EMBL" id="VEU41262.1"/>
    </source>
</evidence>
<evidence type="ECO:0000313" key="2">
    <source>
        <dbReference type="Proteomes" id="UP000291116"/>
    </source>
</evidence>
<keyword evidence="2" id="KW-1185">Reference proteome</keyword>
<proteinExistence type="predicted"/>
<dbReference type="AlphaFoldDB" id="A0A448ZGV0"/>
<accession>A0A448ZGV0</accession>
<dbReference type="Proteomes" id="UP000291116">
    <property type="component" value="Unassembled WGS sequence"/>
</dbReference>